<feature type="compositionally biased region" description="Polar residues" evidence="1">
    <location>
        <begin position="407"/>
        <end position="419"/>
    </location>
</feature>
<protein>
    <submittedName>
        <fullName evidence="2">Uncharacterized protein</fullName>
    </submittedName>
</protein>
<evidence type="ECO:0000313" key="2">
    <source>
        <dbReference type="EMBL" id="UYL95573.1"/>
    </source>
</evidence>
<organism evidence="2">
    <name type="scientific">Yanbian Rhabd tick virus 3</name>
    <dbReference type="NCBI Taxonomy" id="2972326"/>
    <lineage>
        <taxon>Viruses</taxon>
        <taxon>Riboviria</taxon>
        <taxon>Orthornavirae</taxon>
        <taxon>Negarnaviricota</taxon>
        <taxon>Haploviricotina</taxon>
        <taxon>Monjiviricetes</taxon>
        <taxon>Mononegavirales</taxon>
        <taxon>Rhabdoviridae</taxon>
        <taxon>Deltarhabdovirinae</taxon>
        <taxon>Betaricinrhavirus</taxon>
        <taxon>Betaricinrhavirus yanbian</taxon>
    </lineage>
</organism>
<accession>A0A9E7V297</accession>
<feature type="compositionally biased region" description="Basic and acidic residues" evidence="1">
    <location>
        <begin position="420"/>
        <end position="429"/>
    </location>
</feature>
<feature type="region of interest" description="Disordered" evidence="1">
    <location>
        <begin position="280"/>
        <end position="332"/>
    </location>
</feature>
<feature type="compositionally biased region" description="Polar residues" evidence="1">
    <location>
        <begin position="431"/>
        <end position="440"/>
    </location>
</feature>
<name>A0A9E7V297_9RHAB</name>
<sequence>MSDNEATAVAVATTLGHLKSKVLKTKPSLPYNLTDDIQDGKRLREERRAIFREPTVEPVTALTDSPSFSHHYELLVADRSMPEDLRQDLMALRLNEKEPAFWYGAHTMWTYVAKSHFAARHLKTEETMAEMSKDLAQVQKELGDYGQMMAAFMNSMKMEGDRLAKLVSQAGQQQVLQQSKSLRRPALPQGKPAVANTVSVRFKKEPDGGPMAQSFRAGNNNPASMEVSVFLNSLTAAELPVWTTMDMEWLAGTLRQNEGKSLDARKLIIYNLWRSERHAKQPEISVASEPSGEDTSQRTIRSRRSTPTRGYVGGEPRSVSPAGLQKDDPRSEAVTLSTVMQKIEVMTRSLSQHMSPTARERIEREISELQSLKKNLIDAAASLDPLLPPASMPALERATSPYLFQRVPSQEGGSVTAAQDTDRNIERDGSPVSSTPGSDC</sequence>
<evidence type="ECO:0000256" key="1">
    <source>
        <dbReference type="SAM" id="MobiDB-lite"/>
    </source>
</evidence>
<dbReference type="EMBL" id="ON746524">
    <property type="protein sequence ID" value="UYL95573.1"/>
    <property type="molecule type" value="Viral_cRNA"/>
</dbReference>
<feature type="region of interest" description="Disordered" evidence="1">
    <location>
        <begin position="402"/>
        <end position="440"/>
    </location>
</feature>
<proteinExistence type="predicted"/>
<reference evidence="2" key="1">
    <citation type="submission" date="2022-05" db="EMBL/GenBank/DDBJ databases">
        <authorList>
            <person name="Cao W."/>
            <person name="Jia N."/>
            <person name="Lam T.T.-Y."/>
            <person name="Ni X."/>
            <person name="Liu J."/>
        </authorList>
    </citation>
    <scope>NUCLEOTIDE SEQUENCE</scope>
    <source>
        <strain evidence="2">TIGMIC 1</strain>
    </source>
</reference>